<name>A0A9W9E3F9_9HYPO</name>
<keyword evidence="1" id="KW-0732">Signal</keyword>
<sequence>MMAVKSFVALAAVLGPAAAISIAEINGDRYISPFKDKTVTDIKGLVTATNSNGIFLRSTEPDENPATSEGLFVFNSAAAKTVKVGDIITLDGLVVEYRSNANYIYLTEINKPTNIKVVSSGNEVKPLVIGVDTSFPPTKDFSSLDQGGIFGVPNAVANISSTNPQLQPDLYGLDFWESLLGEYVTIKDAYQISRPNNFGDVYIRGNWPVTGLNAHGGLTMLEGDANPEVITIGTPLDGSKNPLDTRMGDYLGDISGVVYNDFGSYRLLPLTHLSPLKNATTDFPAVSFNSTGDCLGITVGDYNTENLMPDSPHLPLVVDHIVNKLRTPDLIFLQEVQDNSGNKNDGIVDANVTLTTLASKIEEASGIVYDFAEISPINNKDGGEPGGNIRQAYFYRSDVLQLYKPNLGGSLDVNEVLDGPELKYNPGRIDPLNAAWDSSRKPLAAAWKTVKGTKKVFFTINVHLVSKGGSTSLSGDLRPPVNQGVEKRTLQTSIVAEFVAEILSQDPTANILVAGDFNEYSQVDPLTTFSSISGLTDLDEVVGIDPVERYTYLFDMNTEELDHMYVSEGLHRDAKYEHLHLNTWQNNDDQVSDHDPSVARLNLCGCSSKKTKQSN</sequence>
<dbReference type="CDD" id="cd04486">
    <property type="entry name" value="YhcR_OBF_like"/>
    <property type="match status" value="1"/>
</dbReference>
<dbReference type="PANTHER" id="PTHR42834:SF1">
    <property type="entry name" value="ENDONUCLEASE_EXONUCLEASE_PHOSPHATASE FAMILY PROTEIN (AFU_ORTHOLOGUE AFUA_3G09210)"/>
    <property type="match status" value="1"/>
</dbReference>
<evidence type="ECO:0000313" key="4">
    <source>
        <dbReference type="Proteomes" id="UP001140511"/>
    </source>
</evidence>
<dbReference type="EMBL" id="JAOPEN010000007">
    <property type="protein sequence ID" value="KAJ4855082.1"/>
    <property type="molecule type" value="Genomic_DNA"/>
</dbReference>
<dbReference type="Pfam" id="PF03372">
    <property type="entry name" value="Exo_endo_phos"/>
    <property type="match status" value="1"/>
</dbReference>
<dbReference type="GeneID" id="80872538"/>
<keyword evidence="4" id="KW-1185">Reference proteome</keyword>
<feature type="domain" description="Endonuclease/exonuclease/phosphatase" evidence="2">
    <location>
        <begin position="314"/>
        <end position="594"/>
    </location>
</feature>
<dbReference type="InterPro" id="IPR005135">
    <property type="entry name" value="Endo/exonuclease/phosphatase"/>
</dbReference>
<dbReference type="AlphaFoldDB" id="A0A9W9E3F9"/>
<accession>A0A9W9E3F9</accession>
<feature type="chain" id="PRO_5040819586" description="Endonuclease/exonuclease/phosphatase domain-containing protein" evidence="1">
    <location>
        <begin position="20"/>
        <end position="615"/>
    </location>
</feature>
<dbReference type="InterPro" id="IPR036691">
    <property type="entry name" value="Endo/exonu/phosph_ase_sf"/>
</dbReference>
<protein>
    <recommendedName>
        <fullName evidence="2">Endonuclease/exonuclease/phosphatase domain-containing protein</fullName>
    </recommendedName>
</protein>
<evidence type="ECO:0000256" key="1">
    <source>
        <dbReference type="SAM" id="SignalP"/>
    </source>
</evidence>
<dbReference type="PANTHER" id="PTHR42834">
    <property type="entry name" value="ENDONUCLEASE/EXONUCLEASE/PHOSPHATASE FAMILY PROTEIN (AFU_ORTHOLOGUE AFUA_3G09210)"/>
    <property type="match status" value="1"/>
</dbReference>
<dbReference type="Proteomes" id="UP001140511">
    <property type="component" value="Unassembled WGS sequence"/>
</dbReference>
<gene>
    <name evidence="3" type="ORF">T069G_10640</name>
</gene>
<dbReference type="Gene3D" id="3.60.10.10">
    <property type="entry name" value="Endonuclease/exonuclease/phosphatase"/>
    <property type="match status" value="1"/>
</dbReference>
<reference evidence="3" key="1">
    <citation type="submission" date="2022-09" db="EMBL/GenBank/DDBJ databases">
        <title>Chromosome-level assembly of Trichoderma breve T069, a fungus used in development of biopesticide product.</title>
        <authorList>
            <person name="Lin R."/>
            <person name="Liu T."/>
        </authorList>
    </citation>
    <scope>NUCLEOTIDE SEQUENCE</scope>
    <source>
        <strain evidence="3">T069</strain>
    </source>
</reference>
<dbReference type="GO" id="GO:0003824">
    <property type="term" value="F:catalytic activity"/>
    <property type="evidence" value="ECO:0007669"/>
    <property type="project" value="InterPro"/>
</dbReference>
<organism evidence="3 4">
    <name type="scientific">Trichoderma breve</name>
    <dbReference type="NCBI Taxonomy" id="2034170"/>
    <lineage>
        <taxon>Eukaryota</taxon>
        <taxon>Fungi</taxon>
        <taxon>Dikarya</taxon>
        <taxon>Ascomycota</taxon>
        <taxon>Pezizomycotina</taxon>
        <taxon>Sordariomycetes</taxon>
        <taxon>Hypocreomycetidae</taxon>
        <taxon>Hypocreales</taxon>
        <taxon>Hypocreaceae</taxon>
        <taxon>Trichoderma</taxon>
    </lineage>
</organism>
<evidence type="ECO:0000313" key="3">
    <source>
        <dbReference type="EMBL" id="KAJ4855082.1"/>
    </source>
</evidence>
<evidence type="ECO:0000259" key="2">
    <source>
        <dbReference type="Pfam" id="PF03372"/>
    </source>
</evidence>
<dbReference type="RefSeq" id="XP_056024140.1">
    <property type="nucleotide sequence ID" value="XM_056177850.1"/>
</dbReference>
<dbReference type="SUPFAM" id="SSF56219">
    <property type="entry name" value="DNase I-like"/>
    <property type="match status" value="1"/>
</dbReference>
<comment type="caution">
    <text evidence="3">The sequence shown here is derived from an EMBL/GenBank/DDBJ whole genome shotgun (WGS) entry which is preliminary data.</text>
</comment>
<feature type="signal peptide" evidence="1">
    <location>
        <begin position="1"/>
        <end position="19"/>
    </location>
</feature>
<proteinExistence type="predicted"/>